<feature type="binding site" evidence="10">
    <location>
        <position position="215"/>
    </location>
    <ligand>
        <name>Mg(2+)</name>
        <dbReference type="ChEBI" id="CHEBI:18420"/>
    </ligand>
</feature>
<keyword evidence="8 10" id="KW-0786">Thiamine pyrophosphate</keyword>
<dbReference type="NCBIfam" id="TIGR00204">
    <property type="entry name" value="dxs"/>
    <property type="match status" value="1"/>
</dbReference>
<dbReference type="Pfam" id="PF02779">
    <property type="entry name" value="Transket_pyr"/>
    <property type="match status" value="1"/>
</dbReference>
<feature type="domain" description="Transketolase-like pyrimidine-binding" evidence="11">
    <location>
        <begin position="361"/>
        <end position="525"/>
    </location>
</feature>
<dbReference type="EC" id="2.2.1.7" evidence="10"/>
<keyword evidence="7 10" id="KW-0784">Thiamine biosynthesis</keyword>
<dbReference type="SUPFAM" id="SSF52922">
    <property type="entry name" value="TK C-terminal domain-like"/>
    <property type="match status" value="1"/>
</dbReference>
<evidence type="ECO:0000259" key="11">
    <source>
        <dbReference type="SMART" id="SM00861"/>
    </source>
</evidence>
<name>A0ABP7NFN1_9GAMM</name>
<dbReference type="InterPro" id="IPR033248">
    <property type="entry name" value="Transketolase_C"/>
</dbReference>
<protein>
    <recommendedName>
        <fullName evidence="10">1-deoxy-D-xylulose-5-phosphate synthase</fullName>
        <ecNumber evidence="10">2.2.1.7</ecNumber>
    </recommendedName>
    <alternativeName>
        <fullName evidence="10">1-deoxyxylulose-5-phosphate synthase</fullName>
        <shortName evidence="10">DXP synthase</shortName>
        <shortName evidence="10">DXPS</shortName>
    </alternativeName>
</protein>
<comment type="catalytic activity">
    <reaction evidence="10">
        <text>D-glyceraldehyde 3-phosphate + pyruvate + H(+) = 1-deoxy-D-xylulose 5-phosphate + CO2</text>
        <dbReference type="Rhea" id="RHEA:12605"/>
        <dbReference type="ChEBI" id="CHEBI:15361"/>
        <dbReference type="ChEBI" id="CHEBI:15378"/>
        <dbReference type="ChEBI" id="CHEBI:16526"/>
        <dbReference type="ChEBI" id="CHEBI:57792"/>
        <dbReference type="ChEBI" id="CHEBI:59776"/>
        <dbReference type="EC" id="2.2.1.7"/>
    </reaction>
</comment>
<feature type="binding site" evidence="10">
    <location>
        <begin position="187"/>
        <end position="188"/>
    </location>
    <ligand>
        <name>thiamine diphosphate</name>
        <dbReference type="ChEBI" id="CHEBI:58937"/>
    </ligand>
</feature>
<dbReference type="InterPro" id="IPR005475">
    <property type="entry name" value="Transketolase-like_Pyr-bd"/>
</dbReference>
<evidence type="ECO:0000256" key="7">
    <source>
        <dbReference type="ARBA" id="ARBA00022977"/>
    </source>
</evidence>
<feature type="binding site" evidence="10">
    <location>
        <position position="215"/>
    </location>
    <ligand>
        <name>thiamine diphosphate</name>
        <dbReference type="ChEBI" id="CHEBI:58937"/>
    </ligand>
</feature>
<evidence type="ECO:0000256" key="6">
    <source>
        <dbReference type="ARBA" id="ARBA00022842"/>
    </source>
</evidence>
<evidence type="ECO:0000256" key="3">
    <source>
        <dbReference type="ARBA" id="ARBA00011738"/>
    </source>
</evidence>
<dbReference type="HAMAP" id="MF_00315">
    <property type="entry name" value="DXP_synth"/>
    <property type="match status" value="1"/>
</dbReference>
<evidence type="ECO:0000313" key="12">
    <source>
        <dbReference type="EMBL" id="GAA3945314.1"/>
    </source>
</evidence>
<comment type="similarity">
    <text evidence="2 10">Belongs to the transketolase family. DXPS subfamily.</text>
</comment>
<evidence type="ECO:0000256" key="9">
    <source>
        <dbReference type="ARBA" id="ARBA00023229"/>
    </source>
</evidence>
<keyword evidence="9 10" id="KW-0414">Isoprene biosynthesis</keyword>
<comment type="pathway">
    <text evidence="1 10">Metabolic intermediate biosynthesis; 1-deoxy-D-xylulose 5-phosphate biosynthesis; 1-deoxy-D-xylulose 5-phosphate from D-glyceraldehyde 3-phosphate and pyruvate: step 1/1.</text>
</comment>
<dbReference type="InterPro" id="IPR009014">
    <property type="entry name" value="Transketo_C/PFOR_II"/>
</dbReference>
<sequence>MKNPVPVEWNTGQNNRIYNWIEALEQSKPHIFQAIPSQRPNTPLLDAVDSPEDLRKMSTEDLLRLAYELRSFLLYSVGQSGGHFGAGLGVIELTIAIHHVFNTPHDRLVWDVGHQAYPHKILTGRRERMPSVRQQGGLAAFPLRSESEFDTFGVGHSSTSISAALGMALAARLQGIDRKSIAVIGDGAMTAGMAFEALNHTADEETDLLVILNDNDMSISRNVGGLSKYFARLLSSSTYNSVRDGSKRMLQGAPGLMEFARKTEEHLKGLVASPSTLFEELGFNYIGPIDGHDLPLLIDTLENINRLSGPQFLHVVTKKGKGYAPAECDPIGYHAINKIEPKAAEKPTSVQAPAASRKPALKYSNVFGTWLCDMAAKDERLIGITPAMCEGSDLIAFADRYPKRYFDVAIAEQHAVTLAAGMACEGAKPVVAIYSTFLQRGYDQLIHDVAIQNLDVLFAIDRAGLVGEDGPTHAGSFDIAYLRTVPNMVIMAASDEAQLRAMLSYGFQHEGPAAVRYPRGTGPGVAPGNSLEAIEFAKSAIVRKGSGTAIIAVGNMLSTAIDVGKTLGATVVDLRFIKPLDETLLLELADTHELIVTVEDHARAGGAGSAIMELLHDNRRSVPVLCLGHPDVFVEHGKPEQLLTDIGLDAAGILRRIEDYLQPSSTPLRSYLPTTATSSS</sequence>
<gene>
    <name evidence="10 12" type="primary">dxs</name>
    <name evidence="12" type="ORF">GCM10022278_00640</name>
</gene>
<comment type="function">
    <text evidence="10">Catalyzes the acyloin condensation reaction between C atoms 2 and 3 of pyruvate and glyceraldehyde 3-phosphate to yield 1-deoxy-D-xylulose-5-phosphate (DXP).</text>
</comment>
<comment type="cofactor">
    <cofactor evidence="10">
        <name>thiamine diphosphate</name>
        <dbReference type="ChEBI" id="CHEBI:58937"/>
    </cofactor>
    <text evidence="10">Binds 1 thiamine pyrophosphate per subunit.</text>
</comment>
<accession>A0ABP7NFN1</accession>
<evidence type="ECO:0000256" key="10">
    <source>
        <dbReference type="HAMAP-Rule" id="MF_00315"/>
    </source>
</evidence>
<evidence type="ECO:0000256" key="4">
    <source>
        <dbReference type="ARBA" id="ARBA00022679"/>
    </source>
</evidence>
<evidence type="ECO:0000256" key="8">
    <source>
        <dbReference type="ARBA" id="ARBA00023052"/>
    </source>
</evidence>
<dbReference type="EMBL" id="BAABBO010000001">
    <property type="protein sequence ID" value="GAA3945314.1"/>
    <property type="molecule type" value="Genomic_DNA"/>
</dbReference>
<comment type="subunit">
    <text evidence="3 10">Homodimer.</text>
</comment>
<feature type="binding site" evidence="10">
    <location>
        <position position="114"/>
    </location>
    <ligand>
        <name>thiamine diphosphate</name>
        <dbReference type="ChEBI" id="CHEBI:58937"/>
    </ligand>
</feature>
<dbReference type="SMART" id="SM00861">
    <property type="entry name" value="Transket_pyr"/>
    <property type="match status" value="1"/>
</dbReference>
<feature type="binding site" evidence="10">
    <location>
        <position position="412"/>
    </location>
    <ligand>
        <name>thiamine diphosphate</name>
        <dbReference type="ChEBI" id="CHEBI:58937"/>
    </ligand>
</feature>
<dbReference type="InterPro" id="IPR020826">
    <property type="entry name" value="Transketolase_BS"/>
</dbReference>
<dbReference type="PROSITE" id="PS00802">
    <property type="entry name" value="TRANSKETOLASE_2"/>
    <property type="match status" value="1"/>
</dbReference>
<evidence type="ECO:0000256" key="5">
    <source>
        <dbReference type="ARBA" id="ARBA00022723"/>
    </source>
</evidence>
<dbReference type="Pfam" id="PF13292">
    <property type="entry name" value="DXP_synthase_N"/>
    <property type="match status" value="1"/>
</dbReference>
<dbReference type="PANTHER" id="PTHR43322">
    <property type="entry name" value="1-D-DEOXYXYLULOSE 5-PHOSPHATE SYNTHASE-RELATED"/>
    <property type="match status" value="1"/>
</dbReference>
<feature type="binding site" evidence="10">
    <location>
        <begin position="155"/>
        <end position="157"/>
    </location>
    <ligand>
        <name>thiamine diphosphate</name>
        <dbReference type="ChEBI" id="CHEBI:58937"/>
    </ligand>
</feature>
<organism evidence="12 13">
    <name type="scientific">Allohahella marinimesophila</name>
    <dbReference type="NCBI Taxonomy" id="1054972"/>
    <lineage>
        <taxon>Bacteria</taxon>
        <taxon>Pseudomonadati</taxon>
        <taxon>Pseudomonadota</taxon>
        <taxon>Gammaproteobacteria</taxon>
        <taxon>Oceanospirillales</taxon>
        <taxon>Hahellaceae</taxon>
        <taxon>Allohahella</taxon>
    </lineage>
</organism>
<dbReference type="NCBIfam" id="NF003933">
    <property type="entry name" value="PRK05444.2-2"/>
    <property type="match status" value="1"/>
</dbReference>
<dbReference type="Proteomes" id="UP001501337">
    <property type="component" value="Unassembled WGS sequence"/>
</dbReference>
<dbReference type="CDD" id="cd07033">
    <property type="entry name" value="TPP_PYR_DXS_TK_like"/>
    <property type="match status" value="1"/>
</dbReference>
<evidence type="ECO:0000313" key="13">
    <source>
        <dbReference type="Proteomes" id="UP001501337"/>
    </source>
</evidence>
<reference evidence="13" key="1">
    <citation type="journal article" date="2019" name="Int. J. Syst. Evol. Microbiol.">
        <title>The Global Catalogue of Microorganisms (GCM) 10K type strain sequencing project: providing services to taxonomists for standard genome sequencing and annotation.</title>
        <authorList>
            <consortium name="The Broad Institute Genomics Platform"/>
            <consortium name="The Broad Institute Genome Sequencing Center for Infectious Disease"/>
            <person name="Wu L."/>
            <person name="Ma J."/>
        </authorList>
    </citation>
    <scope>NUCLEOTIDE SEQUENCE [LARGE SCALE GENOMIC DNA]</scope>
    <source>
        <strain evidence="13">JCM 17555</strain>
    </source>
</reference>
<keyword evidence="6 10" id="KW-0460">Magnesium</keyword>
<evidence type="ECO:0000256" key="1">
    <source>
        <dbReference type="ARBA" id="ARBA00004980"/>
    </source>
</evidence>
<dbReference type="Pfam" id="PF02780">
    <property type="entry name" value="Transketolase_C"/>
    <property type="match status" value="1"/>
</dbReference>
<dbReference type="Gene3D" id="3.40.50.970">
    <property type="match status" value="2"/>
</dbReference>
<keyword evidence="4 10" id="KW-0808">Transferase</keyword>
<dbReference type="InterPro" id="IPR029061">
    <property type="entry name" value="THDP-binding"/>
</dbReference>
<dbReference type="Gene3D" id="3.40.50.920">
    <property type="match status" value="1"/>
</dbReference>
<comment type="cofactor">
    <cofactor evidence="10">
        <name>Mg(2+)</name>
        <dbReference type="ChEBI" id="CHEBI:18420"/>
    </cofactor>
    <text evidence="10">Binds 1 Mg(2+) ion per subunit.</text>
</comment>
<keyword evidence="13" id="KW-1185">Reference proteome</keyword>
<dbReference type="InterPro" id="IPR005477">
    <property type="entry name" value="Dxylulose-5-P_synthase"/>
</dbReference>
<feature type="binding site" evidence="10">
    <location>
        <position position="323"/>
    </location>
    <ligand>
        <name>thiamine diphosphate</name>
        <dbReference type="ChEBI" id="CHEBI:58937"/>
    </ligand>
</feature>
<dbReference type="SUPFAM" id="SSF52518">
    <property type="entry name" value="Thiamin diphosphate-binding fold (THDP-binding)"/>
    <property type="match status" value="2"/>
</dbReference>
<dbReference type="CDD" id="cd02007">
    <property type="entry name" value="TPP_DXS"/>
    <property type="match status" value="1"/>
</dbReference>
<keyword evidence="5 10" id="KW-0479">Metal-binding</keyword>
<dbReference type="PANTHER" id="PTHR43322:SF5">
    <property type="entry name" value="1-DEOXY-D-XYLULOSE-5-PHOSPHATE SYNTHASE, CHLOROPLASTIC"/>
    <property type="match status" value="1"/>
</dbReference>
<feature type="binding site" evidence="10">
    <location>
        <position position="186"/>
    </location>
    <ligand>
        <name>Mg(2+)</name>
        <dbReference type="ChEBI" id="CHEBI:18420"/>
    </ligand>
</feature>
<evidence type="ECO:0000256" key="2">
    <source>
        <dbReference type="ARBA" id="ARBA00011081"/>
    </source>
</evidence>
<proteinExistence type="inferred from homology"/>
<comment type="caution">
    <text evidence="12">The sequence shown here is derived from an EMBL/GenBank/DDBJ whole genome shotgun (WGS) entry which is preliminary data.</text>
</comment>